<feature type="binding site" evidence="7">
    <location>
        <position position="14"/>
    </location>
    <ligand>
        <name>Ca(2+)</name>
        <dbReference type="ChEBI" id="CHEBI:29108"/>
    </ligand>
</feature>
<feature type="binding site" evidence="8">
    <location>
        <position position="204"/>
    </location>
    <ligand>
        <name>Zn(2+)</name>
        <dbReference type="ChEBI" id="CHEBI:29105"/>
        <note>catalytic</note>
    </ligand>
</feature>
<keyword evidence="3 9" id="KW-0812">Transmembrane</keyword>
<evidence type="ECO:0000313" key="10">
    <source>
        <dbReference type="EMBL" id="KAJ1724249.1"/>
    </source>
</evidence>
<feature type="binding site" evidence="7">
    <location>
        <position position="5"/>
    </location>
    <ligand>
        <name>Ca(2+)</name>
        <dbReference type="ChEBI" id="CHEBI:29108"/>
    </ligand>
</feature>
<organism evidence="10 11">
    <name type="scientific">Coemansia erecta</name>
    <dbReference type="NCBI Taxonomy" id="147472"/>
    <lineage>
        <taxon>Eukaryota</taxon>
        <taxon>Fungi</taxon>
        <taxon>Fungi incertae sedis</taxon>
        <taxon>Zoopagomycota</taxon>
        <taxon>Kickxellomycotina</taxon>
        <taxon>Kickxellomycetes</taxon>
        <taxon>Kickxellales</taxon>
        <taxon>Kickxellaceae</taxon>
        <taxon>Coemansia</taxon>
    </lineage>
</organism>
<gene>
    <name evidence="10" type="primary">YDC1_3</name>
    <name evidence="10" type="ORF">LPJ53_001462</name>
</gene>
<feature type="binding site" evidence="8">
    <location>
        <position position="208"/>
    </location>
    <ligand>
        <name>Zn(2+)</name>
        <dbReference type="ChEBI" id="CHEBI:29105"/>
        <note>catalytic</note>
    </ligand>
</feature>
<name>A0A9W7Y5C4_9FUNG</name>
<dbReference type="GO" id="GO:0005789">
    <property type="term" value="C:endoplasmic reticulum membrane"/>
    <property type="evidence" value="ECO:0007669"/>
    <property type="project" value="TreeGrafter"/>
</dbReference>
<keyword evidence="11" id="KW-1185">Reference proteome</keyword>
<evidence type="ECO:0000256" key="3">
    <source>
        <dbReference type="ARBA" id="ARBA00022692"/>
    </source>
</evidence>
<keyword evidence="7" id="KW-0106">Calcium</keyword>
<dbReference type="GO" id="GO:0016811">
    <property type="term" value="F:hydrolase activity, acting on carbon-nitrogen (but not peptide) bonds, in linear amides"/>
    <property type="evidence" value="ECO:0007669"/>
    <property type="project" value="InterPro"/>
</dbReference>
<comment type="cofactor">
    <cofactor evidence="8">
        <name>Zn(2+)</name>
        <dbReference type="ChEBI" id="CHEBI:29105"/>
    </cofactor>
</comment>
<evidence type="ECO:0000256" key="6">
    <source>
        <dbReference type="ARBA" id="ARBA00023136"/>
    </source>
</evidence>
<dbReference type="Proteomes" id="UP001149813">
    <property type="component" value="Unassembled WGS sequence"/>
</dbReference>
<dbReference type="GO" id="GO:0046514">
    <property type="term" value="P:ceramide catabolic process"/>
    <property type="evidence" value="ECO:0007669"/>
    <property type="project" value="TreeGrafter"/>
</dbReference>
<protein>
    <submittedName>
        <fullName evidence="10">Alkaline ceramidase ydc1</fullName>
    </submittedName>
</protein>
<dbReference type="OrthoDB" id="187171at2759"/>
<comment type="similarity">
    <text evidence="2">Belongs to the alkaline ceramidase family.</text>
</comment>
<comment type="caution">
    <text evidence="10">The sequence shown here is derived from an EMBL/GenBank/DDBJ whole genome shotgun (WGS) entry which is preliminary data.</text>
</comment>
<feature type="transmembrane region" description="Helical" evidence="9">
    <location>
        <begin position="45"/>
        <end position="63"/>
    </location>
</feature>
<keyword evidence="7" id="KW-0479">Metal-binding</keyword>
<keyword evidence="8" id="KW-0862">Zinc</keyword>
<dbReference type="InterPro" id="IPR008901">
    <property type="entry name" value="ACER"/>
</dbReference>
<dbReference type="AlphaFoldDB" id="A0A9W7Y5C4"/>
<evidence type="ECO:0000256" key="1">
    <source>
        <dbReference type="ARBA" id="ARBA00004141"/>
    </source>
</evidence>
<feature type="transmembrane region" description="Helical" evidence="9">
    <location>
        <begin position="99"/>
        <end position="117"/>
    </location>
</feature>
<sequence>MDTENYVVCKYIAEFWNTVTNLVFFSLAIYGIWNVRSTRQESRFVLCYLGMLIVGLGSWFFHMTLKYEWQLADELPMVYCTCICIYCALRADVKSGTDFFIALALFAYSAIVTLVYLQIRKPVFHQVAYAVEVFIVLIRSTMHQIEIRKTNMRAFQEMQQLFGLGVSTFGLAFVLWNIDNIYCTNLRAIRNSLPAVLAPFFQLHAYWHIGTALGCYASIVYQQYLRLVKLGKVDEYRLRWISNVVPYIEKPAKNN</sequence>
<dbReference type="Pfam" id="PF05875">
    <property type="entry name" value="Ceramidase"/>
    <property type="match status" value="1"/>
</dbReference>
<proteinExistence type="inferred from homology"/>
<dbReference type="PANTHER" id="PTHR46187:SF3">
    <property type="entry name" value="ALKALINE CERAMIDASE 3"/>
    <property type="match status" value="1"/>
</dbReference>
<dbReference type="PANTHER" id="PTHR46187">
    <property type="entry name" value="ALKALINE CERAMIDASE 3"/>
    <property type="match status" value="1"/>
</dbReference>
<feature type="transmembrane region" description="Helical" evidence="9">
    <location>
        <begin position="15"/>
        <end position="33"/>
    </location>
</feature>
<evidence type="ECO:0000256" key="7">
    <source>
        <dbReference type="PIRSR" id="PIRSR608901-1"/>
    </source>
</evidence>
<feature type="binding site" evidence="8">
    <location>
        <position position="62"/>
    </location>
    <ligand>
        <name>Zn(2+)</name>
        <dbReference type="ChEBI" id="CHEBI:29105"/>
        <note>catalytic</note>
    </ligand>
</feature>
<evidence type="ECO:0000256" key="5">
    <source>
        <dbReference type="ARBA" id="ARBA00022989"/>
    </source>
</evidence>
<feature type="transmembrane region" description="Helical" evidence="9">
    <location>
        <begin position="123"/>
        <end position="140"/>
    </location>
</feature>
<feature type="transmembrane region" description="Helical" evidence="9">
    <location>
        <begin position="161"/>
        <end position="178"/>
    </location>
</feature>
<keyword evidence="4" id="KW-0378">Hydrolase</keyword>
<dbReference type="EMBL" id="JANBOJ010000037">
    <property type="protein sequence ID" value="KAJ1724249.1"/>
    <property type="molecule type" value="Genomic_DNA"/>
</dbReference>
<reference evidence="10" key="1">
    <citation type="submission" date="2022-07" db="EMBL/GenBank/DDBJ databases">
        <title>Phylogenomic reconstructions and comparative analyses of Kickxellomycotina fungi.</title>
        <authorList>
            <person name="Reynolds N.K."/>
            <person name="Stajich J.E."/>
            <person name="Barry K."/>
            <person name="Grigoriev I.V."/>
            <person name="Crous P."/>
            <person name="Smith M.E."/>
        </authorList>
    </citation>
    <scope>NUCLEOTIDE SEQUENCE</scope>
    <source>
        <strain evidence="10">NBRC 32514</strain>
    </source>
</reference>
<evidence type="ECO:0000256" key="9">
    <source>
        <dbReference type="SAM" id="Phobius"/>
    </source>
</evidence>
<accession>A0A9W7Y5C4</accession>
<keyword evidence="5 9" id="KW-1133">Transmembrane helix</keyword>
<dbReference type="GO" id="GO:0046872">
    <property type="term" value="F:metal ion binding"/>
    <property type="evidence" value="ECO:0007669"/>
    <property type="project" value="UniProtKB-KW"/>
</dbReference>
<feature type="transmembrane region" description="Helical" evidence="9">
    <location>
        <begin position="75"/>
        <end position="92"/>
    </location>
</feature>
<evidence type="ECO:0000256" key="2">
    <source>
        <dbReference type="ARBA" id="ARBA00009780"/>
    </source>
</evidence>
<evidence type="ECO:0000256" key="8">
    <source>
        <dbReference type="PIRSR" id="PIRSR608901-2"/>
    </source>
</evidence>
<evidence type="ECO:0000256" key="4">
    <source>
        <dbReference type="ARBA" id="ARBA00022801"/>
    </source>
</evidence>
<keyword evidence="6 9" id="KW-0472">Membrane</keyword>
<comment type="subcellular location">
    <subcellularLocation>
        <location evidence="1">Membrane</location>
        <topology evidence="1">Multi-pass membrane protein</topology>
    </subcellularLocation>
</comment>
<dbReference type="GO" id="GO:0046513">
    <property type="term" value="P:ceramide biosynthetic process"/>
    <property type="evidence" value="ECO:0007669"/>
    <property type="project" value="TreeGrafter"/>
</dbReference>
<evidence type="ECO:0000313" key="11">
    <source>
        <dbReference type="Proteomes" id="UP001149813"/>
    </source>
</evidence>